<dbReference type="Proteomes" id="UP001152561">
    <property type="component" value="Unassembled WGS sequence"/>
</dbReference>
<name>A0A9Q1LAI3_9SOLA</name>
<evidence type="ECO:0000313" key="1">
    <source>
        <dbReference type="EMBL" id="KAJ8532678.1"/>
    </source>
</evidence>
<protein>
    <submittedName>
        <fullName evidence="1">Uncharacterized protein</fullName>
    </submittedName>
</protein>
<dbReference type="AlphaFoldDB" id="A0A9Q1LAI3"/>
<dbReference type="EMBL" id="JAJAGQ010000020">
    <property type="protein sequence ID" value="KAJ8532678.1"/>
    <property type="molecule type" value="Genomic_DNA"/>
</dbReference>
<proteinExistence type="predicted"/>
<keyword evidence="2" id="KW-1185">Reference proteome</keyword>
<accession>A0A9Q1LAI3</accession>
<organism evidence="1 2">
    <name type="scientific">Anisodus acutangulus</name>
    <dbReference type="NCBI Taxonomy" id="402998"/>
    <lineage>
        <taxon>Eukaryota</taxon>
        <taxon>Viridiplantae</taxon>
        <taxon>Streptophyta</taxon>
        <taxon>Embryophyta</taxon>
        <taxon>Tracheophyta</taxon>
        <taxon>Spermatophyta</taxon>
        <taxon>Magnoliopsida</taxon>
        <taxon>eudicotyledons</taxon>
        <taxon>Gunneridae</taxon>
        <taxon>Pentapetalae</taxon>
        <taxon>asterids</taxon>
        <taxon>lamiids</taxon>
        <taxon>Solanales</taxon>
        <taxon>Solanaceae</taxon>
        <taxon>Solanoideae</taxon>
        <taxon>Hyoscyameae</taxon>
        <taxon>Anisodus</taxon>
    </lineage>
</organism>
<comment type="caution">
    <text evidence="1">The sequence shown here is derived from an EMBL/GenBank/DDBJ whole genome shotgun (WGS) entry which is preliminary data.</text>
</comment>
<gene>
    <name evidence="1" type="ORF">K7X08_012601</name>
</gene>
<reference evidence="2" key="1">
    <citation type="journal article" date="2023" name="Proc. Natl. Acad. Sci. U.S.A.">
        <title>Genomic and structural basis for evolution of tropane alkaloid biosynthesis.</title>
        <authorList>
            <person name="Wanga Y.-J."/>
            <person name="Taina T."/>
            <person name="Yua J.-Y."/>
            <person name="Lia J."/>
            <person name="Xua B."/>
            <person name="Chenc J."/>
            <person name="D'Auriad J.C."/>
            <person name="Huanga J.-P."/>
            <person name="Huanga S.-X."/>
        </authorList>
    </citation>
    <scope>NUCLEOTIDE SEQUENCE [LARGE SCALE GENOMIC DNA]</scope>
    <source>
        <strain evidence="2">cv. KIB-2019</strain>
    </source>
</reference>
<evidence type="ECO:0000313" key="2">
    <source>
        <dbReference type="Proteomes" id="UP001152561"/>
    </source>
</evidence>
<sequence length="328" mass="34972">MWFVSWFSGLWFKTRSGRCGSVGSGLYRGLAAVQVVQWSQWFRVQVSWSVVCGLQGPWFRVQWSVVQGSVVRGSGGLWFRFSVLVQWSGWFSGSGFRVRLRLWFVVSVVQVLWFRVCGLGGLWSRGFSGSGSVWSVVCGPGLGGSVVQVWGSGFRVRGQWSVGSVVWWSQVQVCGSSGSGSGGLWFGWSQVCGLVVQVQVCGSVVSVVSGSVVRGLVVCGSGLWFVVQGSVCGSGFRSGGLWVRGSGSVVRGLVVQGSGPVVSWFSGSGSGFSGSGLVVCGSGSGVQVQWFRVQGLWSQGSVFLVCVVRGLWWVQVLVRVAPVSGWSS</sequence>